<organism evidence="2 3">
    <name type="scientific">Camellia sinensis var. sinensis</name>
    <name type="common">China tea</name>
    <dbReference type="NCBI Taxonomy" id="542762"/>
    <lineage>
        <taxon>Eukaryota</taxon>
        <taxon>Viridiplantae</taxon>
        <taxon>Streptophyta</taxon>
        <taxon>Embryophyta</taxon>
        <taxon>Tracheophyta</taxon>
        <taxon>Spermatophyta</taxon>
        <taxon>Magnoliopsida</taxon>
        <taxon>eudicotyledons</taxon>
        <taxon>Gunneridae</taxon>
        <taxon>Pentapetalae</taxon>
        <taxon>asterids</taxon>
        <taxon>Ericales</taxon>
        <taxon>Theaceae</taxon>
        <taxon>Camellia</taxon>
    </lineage>
</organism>
<dbReference type="Gene3D" id="1.25.40.10">
    <property type="entry name" value="Tetratricopeptide repeat domain"/>
    <property type="match status" value="1"/>
</dbReference>
<dbReference type="Proteomes" id="UP000306102">
    <property type="component" value="Unassembled WGS sequence"/>
</dbReference>
<reference evidence="2 3" key="1">
    <citation type="journal article" date="2018" name="Proc. Natl. Acad. Sci. U.S.A.">
        <title>Draft genome sequence of Camellia sinensis var. sinensis provides insights into the evolution of the tea genome and tea quality.</title>
        <authorList>
            <person name="Wei C."/>
            <person name="Yang H."/>
            <person name="Wang S."/>
            <person name="Zhao J."/>
            <person name="Liu C."/>
            <person name="Gao L."/>
            <person name="Xia E."/>
            <person name="Lu Y."/>
            <person name="Tai Y."/>
            <person name="She G."/>
            <person name="Sun J."/>
            <person name="Cao H."/>
            <person name="Tong W."/>
            <person name="Gao Q."/>
            <person name="Li Y."/>
            <person name="Deng W."/>
            <person name="Jiang X."/>
            <person name="Wang W."/>
            <person name="Chen Q."/>
            <person name="Zhang S."/>
            <person name="Li H."/>
            <person name="Wu J."/>
            <person name="Wang P."/>
            <person name="Li P."/>
            <person name="Shi C."/>
            <person name="Zheng F."/>
            <person name="Jian J."/>
            <person name="Huang B."/>
            <person name="Shan D."/>
            <person name="Shi M."/>
            <person name="Fang C."/>
            <person name="Yue Y."/>
            <person name="Li F."/>
            <person name="Li D."/>
            <person name="Wei S."/>
            <person name="Han B."/>
            <person name="Jiang C."/>
            <person name="Yin Y."/>
            <person name="Xia T."/>
            <person name="Zhang Z."/>
            <person name="Bennetzen J.L."/>
            <person name="Zhao S."/>
            <person name="Wan X."/>
        </authorList>
    </citation>
    <scope>NUCLEOTIDE SEQUENCE [LARGE SCALE GENOMIC DNA]</scope>
    <source>
        <strain evidence="3">cv. Shuchazao</strain>
        <tissue evidence="2">Leaf</tissue>
    </source>
</reference>
<feature type="compositionally biased region" description="Basic and acidic residues" evidence="1">
    <location>
        <begin position="92"/>
        <end position="106"/>
    </location>
</feature>
<evidence type="ECO:0000313" key="2">
    <source>
        <dbReference type="EMBL" id="THG19418.1"/>
    </source>
</evidence>
<protein>
    <submittedName>
        <fullName evidence="2">Uncharacterized protein</fullName>
    </submittedName>
</protein>
<gene>
    <name evidence="2" type="ORF">TEA_003889</name>
</gene>
<dbReference type="InterPro" id="IPR011990">
    <property type="entry name" value="TPR-like_helical_dom_sf"/>
</dbReference>
<dbReference type="AlphaFoldDB" id="A0A4S4ERH6"/>
<dbReference type="EMBL" id="SDRB02002435">
    <property type="protein sequence ID" value="THG19418.1"/>
    <property type="molecule type" value="Genomic_DNA"/>
</dbReference>
<evidence type="ECO:0000256" key="1">
    <source>
        <dbReference type="SAM" id="MobiDB-lite"/>
    </source>
</evidence>
<feature type="compositionally biased region" description="Basic and acidic residues" evidence="1">
    <location>
        <begin position="120"/>
        <end position="142"/>
    </location>
</feature>
<comment type="caution">
    <text evidence="2">The sequence shown here is derived from an EMBL/GenBank/DDBJ whole genome shotgun (WGS) entry which is preliminary data.</text>
</comment>
<proteinExistence type="predicted"/>
<name>A0A4S4ERH6_CAMSN</name>
<evidence type="ECO:0000313" key="3">
    <source>
        <dbReference type="Proteomes" id="UP000306102"/>
    </source>
</evidence>
<accession>A0A4S4ERH6</accession>
<dbReference type="STRING" id="542762.A0A4S4ERH6"/>
<feature type="region of interest" description="Disordered" evidence="1">
    <location>
        <begin position="85"/>
        <end position="155"/>
    </location>
</feature>
<sequence>MLKTVGQMISPSPFQCYILLHNLNQCAEAEQVALEVLHIQEKAFGEESLPDGEALDCLVAIQTKLGKDDIKLLELLKRVLAIQEKGPSSGPERLDEWRTSEYRGPDKWPCQNSNRGLGGLDKRYIGKSVIRQEPDSSGRSEECVESSIDGVSKSE</sequence>
<keyword evidence="3" id="KW-1185">Reference proteome</keyword>